<keyword evidence="3" id="KW-0408">Iron</keyword>
<evidence type="ECO:0000313" key="7">
    <source>
        <dbReference type="Proteomes" id="UP000281112"/>
    </source>
</evidence>
<dbReference type="GO" id="GO:0140737">
    <property type="term" value="C:encapsulin nanocompartment"/>
    <property type="evidence" value="ECO:0007669"/>
    <property type="project" value="UniProtKB-SubCell"/>
</dbReference>
<dbReference type="EMBL" id="RJVQ01000001">
    <property type="protein sequence ID" value="RQW65013.1"/>
    <property type="molecule type" value="Genomic_DNA"/>
</dbReference>
<evidence type="ECO:0000256" key="5">
    <source>
        <dbReference type="ARBA" id="ARBA00033787"/>
    </source>
</evidence>
<evidence type="ECO:0000256" key="2">
    <source>
        <dbReference type="ARBA" id="ARBA00022723"/>
    </source>
</evidence>
<protein>
    <submittedName>
        <fullName evidence="6">Ferritin</fullName>
    </submittedName>
</protein>
<dbReference type="GO" id="GO:0046872">
    <property type="term" value="F:metal ion binding"/>
    <property type="evidence" value="ECO:0007669"/>
    <property type="project" value="UniProtKB-KW"/>
</dbReference>
<dbReference type="Pfam" id="PF22277">
    <property type="entry name" value="EncFtn-like"/>
    <property type="match status" value="1"/>
</dbReference>
<proteinExistence type="predicted"/>
<dbReference type="InterPro" id="IPR054581">
    <property type="entry name" value="EncFtn-like"/>
</dbReference>
<dbReference type="SUPFAM" id="SSF47240">
    <property type="entry name" value="Ferritin-like"/>
    <property type="match status" value="1"/>
</dbReference>
<evidence type="ECO:0000313" key="6">
    <source>
        <dbReference type="EMBL" id="RQW65013.1"/>
    </source>
</evidence>
<evidence type="ECO:0000256" key="1">
    <source>
        <dbReference type="ARBA" id="ARBA00022434"/>
    </source>
</evidence>
<dbReference type="RefSeq" id="WP_124935666.1">
    <property type="nucleotide sequence ID" value="NZ_RJVQ01000001.1"/>
</dbReference>
<dbReference type="Proteomes" id="UP000281112">
    <property type="component" value="Unassembled WGS sequence"/>
</dbReference>
<reference evidence="6 7" key="1">
    <citation type="submission" date="2018-11" db="EMBL/GenBank/DDBJ databases">
        <title>Vibrio LJC006 sp. nov., isolated from seawater during the bloom of the enteromorpha.</title>
        <authorList>
            <person name="Liang J."/>
        </authorList>
    </citation>
    <scope>NUCLEOTIDE SEQUENCE [LARGE SCALE GENOMIC DNA]</scope>
    <source>
        <strain evidence="6 7">LJC006</strain>
    </source>
</reference>
<dbReference type="Gene3D" id="6.10.140.1960">
    <property type="match status" value="1"/>
</dbReference>
<evidence type="ECO:0000256" key="3">
    <source>
        <dbReference type="ARBA" id="ARBA00023004"/>
    </source>
</evidence>
<dbReference type="InterPro" id="IPR030907">
    <property type="entry name" value="Ferrit_encaps"/>
</dbReference>
<dbReference type="AlphaFoldDB" id="A0A3N9TME4"/>
<gene>
    <name evidence="6" type="ORF">EES38_02990</name>
</gene>
<name>A0A3N9TME4_9VIBR</name>
<dbReference type="GO" id="GO:0004322">
    <property type="term" value="F:ferroxidase activity"/>
    <property type="evidence" value="ECO:0007669"/>
    <property type="project" value="InterPro"/>
</dbReference>
<keyword evidence="7" id="KW-1185">Reference proteome</keyword>
<dbReference type="OrthoDB" id="9796238at2"/>
<keyword evidence="2" id="KW-0479">Metal-binding</keyword>
<evidence type="ECO:0000256" key="4">
    <source>
        <dbReference type="ARBA" id="ARBA00033738"/>
    </source>
</evidence>
<keyword evidence="5" id="KW-1284">Encapsulin nanocompartment</keyword>
<sequence length="95" mass="11158">MASEGYHEPAGELSDETKDMHRAIISLMEELEAVDWYNQRIDVCKDDELKAILTHNRDEEKEHVAMVLEWIRRKDGTLDSELKDYLFTDKPIAHK</sequence>
<comment type="caution">
    <text evidence="6">The sequence shown here is derived from an EMBL/GenBank/DDBJ whole genome shotgun (WGS) entry which is preliminary data.</text>
</comment>
<organism evidence="6 7">
    <name type="scientific">Vibrio viridaestus</name>
    <dbReference type="NCBI Taxonomy" id="2487322"/>
    <lineage>
        <taxon>Bacteria</taxon>
        <taxon>Pseudomonadati</taxon>
        <taxon>Pseudomonadota</taxon>
        <taxon>Gammaproteobacteria</taxon>
        <taxon>Vibrionales</taxon>
        <taxon>Vibrionaceae</taxon>
        <taxon>Vibrio</taxon>
    </lineage>
</organism>
<accession>A0A3N9TME4</accession>
<dbReference type="InterPro" id="IPR009078">
    <property type="entry name" value="Ferritin-like_SF"/>
</dbReference>
<comment type="subcellular location">
    <subcellularLocation>
        <location evidence="4">Encapsulin nanocompartment</location>
    </subcellularLocation>
</comment>
<dbReference type="NCBIfam" id="TIGR04535">
    <property type="entry name" value="ferrit_encaps"/>
    <property type="match status" value="1"/>
</dbReference>
<keyword evidence="1" id="KW-0409">Iron storage</keyword>
<dbReference type="GO" id="GO:0006879">
    <property type="term" value="P:intracellular iron ion homeostasis"/>
    <property type="evidence" value="ECO:0007669"/>
    <property type="project" value="UniProtKB-KW"/>
</dbReference>